<dbReference type="EMBL" id="CP028339">
    <property type="protein sequence ID" value="AVR87527.1"/>
    <property type="molecule type" value="Genomic_DNA"/>
</dbReference>
<evidence type="ECO:0000313" key="1">
    <source>
        <dbReference type="EMBL" id="AVR87527.1"/>
    </source>
</evidence>
<dbReference type="KEGG" id="tak:Tharo_0584"/>
<dbReference type="Proteomes" id="UP000241885">
    <property type="component" value="Chromosome"/>
</dbReference>
<proteinExistence type="predicted"/>
<reference evidence="1 2" key="1">
    <citation type="submission" date="2018-03" db="EMBL/GenBank/DDBJ databases">
        <title>Complete genome sequence of Thauera aromatica, a model organism for studying aromatic compound degradation under denitrifying conditions.</title>
        <authorList>
            <person name="Lo H.-Y."/>
            <person name="Goris T."/>
            <person name="Boll M."/>
            <person name="Mueller J.A."/>
        </authorList>
    </citation>
    <scope>NUCLEOTIDE SEQUENCE [LARGE SCALE GENOMIC DNA]</scope>
    <source>
        <strain evidence="1 2">K172</strain>
    </source>
</reference>
<gene>
    <name evidence="1" type="ORF">Tharo_0584</name>
</gene>
<evidence type="ECO:0000313" key="2">
    <source>
        <dbReference type="Proteomes" id="UP000241885"/>
    </source>
</evidence>
<name>A0A2R4BJL1_THAAR</name>
<sequence length="121" mass="13453">MKKQFPPEFSALMQQYKDTAAGLGDDHPIARRLLMLAIQTAPAWSAREMHDMARDMGLMPEPFGCDDTGRKFYRLDDMAAKLGITPAEAEQHMEQIQADAQALGLDNAVVAKDAGDLHRMH</sequence>
<keyword evidence="2" id="KW-1185">Reference proteome</keyword>
<dbReference type="RefSeq" id="WP_107219939.1">
    <property type="nucleotide sequence ID" value="NZ_CP028339.1"/>
</dbReference>
<dbReference type="OrthoDB" id="6701758at2"/>
<dbReference type="AlphaFoldDB" id="A0A2R4BJL1"/>
<protein>
    <submittedName>
        <fullName evidence="1">Uncharacterized protein</fullName>
    </submittedName>
</protein>
<accession>A0A2R4BJL1</accession>
<organism evidence="1 2">
    <name type="scientific">Thauera aromatica K172</name>
    <dbReference type="NCBI Taxonomy" id="44139"/>
    <lineage>
        <taxon>Bacteria</taxon>
        <taxon>Pseudomonadati</taxon>
        <taxon>Pseudomonadota</taxon>
        <taxon>Betaproteobacteria</taxon>
        <taxon>Rhodocyclales</taxon>
        <taxon>Zoogloeaceae</taxon>
        <taxon>Thauera</taxon>
    </lineage>
</organism>